<keyword evidence="3 6" id="KW-0812">Transmembrane</keyword>
<gene>
    <name evidence="9" type="ORF">TH63_06400</name>
</gene>
<dbReference type="KEGG" id="ruf:TH63_06400"/>
<feature type="transmembrane region" description="Helical" evidence="7">
    <location>
        <begin position="28"/>
        <end position="50"/>
    </location>
</feature>
<dbReference type="GO" id="GO:0005886">
    <property type="term" value="C:plasma membrane"/>
    <property type="evidence" value="ECO:0007669"/>
    <property type="project" value="UniProtKB-SubCell"/>
</dbReference>
<name>A0A0H4VI01_9BACT</name>
<dbReference type="Gene3D" id="1.20.120.80">
    <property type="entry name" value="Cytochrome c oxidase, subunit III, four-helix bundle"/>
    <property type="match status" value="1"/>
</dbReference>
<evidence type="ECO:0000256" key="2">
    <source>
        <dbReference type="ARBA" id="ARBA00010581"/>
    </source>
</evidence>
<feature type="transmembrane region" description="Helical" evidence="7">
    <location>
        <begin position="139"/>
        <end position="160"/>
    </location>
</feature>
<evidence type="ECO:0000256" key="5">
    <source>
        <dbReference type="ARBA" id="ARBA00023136"/>
    </source>
</evidence>
<dbReference type="RefSeq" id="WP_076606418.1">
    <property type="nucleotide sequence ID" value="NZ_CP010777.1"/>
</dbReference>
<dbReference type="Proteomes" id="UP000036458">
    <property type="component" value="Chromosome"/>
</dbReference>
<dbReference type="Pfam" id="PF00510">
    <property type="entry name" value="COX3"/>
    <property type="match status" value="1"/>
</dbReference>
<accession>A0A0H4VI01</accession>
<dbReference type="PANTHER" id="PTHR11403">
    <property type="entry name" value="CYTOCHROME C OXIDASE SUBUNIT III"/>
    <property type="match status" value="1"/>
</dbReference>
<dbReference type="OrthoDB" id="9810850at2"/>
<evidence type="ECO:0000256" key="4">
    <source>
        <dbReference type="ARBA" id="ARBA00022989"/>
    </source>
</evidence>
<dbReference type="AlphaFoldDB" id="A0A0H4VI01"/>
<keyword evidence="4 7" id="KW-1133">Transmembrane helix</keyword>
<dbReference type="PATRIC" id="fig|1379910.4.peg.1397"/>
<evidence type="ECO:0000313" key="10">
    <source>
        <dbReference type="Proteomes" id="UP000036458"/>
    </source>
</evidence>
<dbReference type="InterPro" id="IPR000298">
    <property type="entry name" value="Cyt_c_oxidase-like_su3"/>
</dbReference>
<dbReference type="SUPFAM" id="SSF81452">
    <property type="entry name" value="Cytochrome c oxidase subunit III-like"/>
    <property type="match status" value="1"/>
</dbReference>
<sequence length="210" mass="23772">MKSENQNKIGTGKSSGFERMEKLPPLKMLLYVSMAGMGILFFILTLMFLAKAGADETGTTFTLPRLFSVSTVLLLLSGFFMQHSPSHYAQDNLPALRRDLLWSLVLGFAFTLAQVAGWYEMAESGIFFSDKAVGSFLYLLPALHLLHIAGGLAFSSYLFIKVNKAAADPIRTLIFNRDPYRLMQLQMLRSYWHFLDGIWVILYFIFLFAL</sequence>
<organism evidence="9 10">
    <name type="scientific">Rufibacter radiotolerans</name>
    <dbReference type="NCBI Taxonomy" id="1379910"/>
    <lineage>
        <taxon>Bacteria</taxon>
        <taxon>Pseudomonadati</taxon>
        <taxon>Bacteroidota</taxon>
        <taxon>Cytophagia</taxon>
        <taxon>Cytophagales</taxon>
        <taxon>Hymenobacteraceae</taxon>
        <taxon>Rufibacter</taxon>
    </lineage>
</organism>
<protein>
    <recommendedName>
        <fullName evidence="8">Heme-copper oxidase subunit III family profile domain-containing protein</fullName>
    </recommendedName>
</protein>
<proteinExistence type="inferred from homology"/>
<dbReference type="EMBL" id="CP010777">
    <property type="protein sequence ID" value="AKQ45350.1"/>
    <property type="molecule type" value="Genomic_DNA"/>
</dbReference>
<dbReference type="InterPro" id="IPR024791">
    <property type="entry name" value="Cyt_c/ubiquinol_Oxase_su3"/>
</dbReference>
<feature type="domain" description="Heme-copper oxidase subunit III family profile" evidence="8">
    <location>
        <begin position="1"/>
        <end position="210"/>
    </location>
</feature>
<feature type="transmembrane region" description="Helical" evidence="7">
    <location>
        <begin position="100"/>
        <end position="119"/>
    </location>
</feature>
<evidence type="ECO:0000256" key="6">
    <source>
        <dbReference type="RuleBase" id="RU003376"/>
    </source>
</evidence>
<evidence type="ECO:0000256" key="7">
    <source>
        <dbReference type="SAM" id="Phobius"/>
    </source>
</evidence>
<dbReference type="GO" id="GO:0004129">
    <property type="term" value="F:cytochrome-c oxidase activity"/>
    <property type="evidence" value="ECO:0007669"/>
    <property type="project" value="InterPro"/>
</dbReference>
<feature type="transmembrane region" description="Helical" evidence="7">
    <location>
        <begin position="191"/>
        <end position="209"/>
    </location>
</feature>
<dbReference type="InterPro" id="IPR035973">
    <property type="entry name" value="Cyt_c_oxidase_su3-like_sf"/>
</dbReference>
<evidence type="ECO:0000256" key="1">
    <source>
        <dbReference type="ARBA" id="ARBA00004141"/>
    </source>
</evidence>
<comment type="similarity">
    <text evidence="2 6">Belongs to the cytochrome c oxidase subunit 3 family.</text>
</comment>
<feature type="transmembrane region" description="Helical" evidence="7">
    <location>
        <begin position="62"/>
        <end position="80"/>
    </location>
</feature>
<evidence type="ECO:0000259" key="8">
    <source>
        <dbReference type="PROSITE" id="PS50253"/>
    </source>
</evidence>
<dbReference type="InterPro" id="IPR013833">
    <property type="entry name" value="Cyt_c_oxidase_su3_a-hlx"/>
</dbReference>
<keyword evidence="5 7" id="KW-0472">Membrane</keyword>
<dbReference type="GO" id="GO:0019646">
    <property type="term" value="P:aerobic electron transport chain"/>
    <property type="evidence" value="ECO:0007669"/>
    <property type="project" value="InterPro"/>
</dbReference>
<evidence type="ECO:0000313" key="9">
    <source>
        <dbReference type="EMBL" id="AKQ45350.1"/>
    </source>
</evidence>
<comment type="subcellular location">
    <subcellularLocation>
        <location evidence="6">Cell membrane</location>
        <topology evidence="6">Multi-pass membrane protein</topology>
    </subcellularLocation>
    <subcellularLocation>
        <location evidence="1">Membrane</location>
        <topology evidence="1">Multi-pass membrane protein</topology>
    </subcellularLocation>
</comment>
<evidence type="ECO:0000256" key="3">
    <source>
        <dbReference type="ARBA" id="ARBA00022692"/>
    </source>
</evidence>
<reference evidence="9 10" key="1">
    <citation type="submission" date="2015-01" db="EMBL/GenBank/DDBJ databases">
        <title>Rufibacter sp./DG31D/ whole genome sequencing.</title>
        <authorList>
            <person name="Kim M.K."/>
            <person name="Srinivasan S."/>
            <person name="Lee J.-J."/>
        </authorList>
    </citation>
    <scope>NUCLEOTIDE SEQUENCE [LARGE SCALE GENOMIC DNA]</scope>
    <source>
        <strain evidence="9 10">DG31D</strain>
    </source>
</reference>
<dbReference type="PANTHER" id="PTHR11403:SF10">
    <property type="entry name" value="CYTOCHROME C OXIDASE"/>
    <property type="match status" value="1"/>
</dbReference>
<keyword evidence="10" id="KW-1185">Reference proteome</keyword>
<dbReference type="PROSITE" id="PS50253">
    <property type="entry name" value="COX3"/>
    <property type="match status" value="1"/>
</dbReference>
<dbReference type="STRING" id="1379910.TH63_06400"/>